<feature type="transmembrane region" description="Helical" evidence="1">
    <location>
        <begin position="77"/>
        <end position="97"/>
    </location>
</feature>
<keyword evidence="1" id="KW-0472">Membrane</keyword>
<dbReference type="EMBL" id="JAGSVG010000020">
    <property type="protein sequence ID" value="MBR8131460.1"/>
    <property type="molecule type" value="Genomic_DNA"/>
</dbReference>
<comment type="caution">
    <text evidence="2">The sequence shown here is derived from an EMBL/GenBank/DDBJ whole genome shotgun (WGS) entry which is preliminary data.</text>
</comment>
<evidence type="ECO:0000256" key="1">
    <source>
        <dbReference type="SAM" id="Phobius"/>
    </source>
</evidence>
<feature type="transmembrane region" description="Helical" evidence="1">
    <location>
        <begin position="413"/>
        <end position="432"/>
    </location>
</feature>
<organism evidence="2 3">
    <name type="scientific">Burkholderia ambifaria</name>
    <dbReference type="NCBI Taxonomy" id="152480"/>
    <lineage>
        <taxon>Bacteria</taxon>
        <taxon>Pseudomonadati</taxon>
        <taxon>Pseudomonadota</taxon>
        <taxon>Betaproteobacteria</taxon>
        <taxon>Burkholderiales</taxon>
        <taxon>Burkholderiaceae</taxon>
        <taxon>Burkholderia</taxon>
        <taxon>Burkholderia cepacia complex</taxon>
    </lineage>
</organism>
<evidence type="ECO:0000313" key="3">
    <source>
        <dbReference type="Proteomes" id="UP000682266"/>
    </source>
</evidence>
<feature type="transmembrane region" description="Helical" evidence="1">
    <location>
        <begin position="164"/>
        <end position="183"/>
    </location>
</feature>
<keyword evidence="1" id="KW-1133">Transmembrane helix</keyword>
<sequence>MNRRAGGAGYGPRQRAVTTRTAARVRGAAGGYVGGYTGYWWEDPARLVLMFILPLYGMLSLSLLGDPKAIARVYFDGYYAFVGALFLMVVMAAAWLATTEARTRRGPPPAAVELSPRVLDFVFALALFGYALLLSGILTHPALLVAFVRGEANAYDMLELKGRITGLSTFTQATAPFVVLYFYVFRTPVKGLNRYKIYFAVLAVLTLMRSFIFAERLALIEMVMPLALMVVRFRLGGRYSRLLTLGPYAAIPLLFGLFIANEYNRSWEAYYVNIYDNLFDFALERLGPYYSTSLNNGAGILSVLGWDQGHPMFTFDWLLRFPVIGATLQPWLDSGDSINLFLNGYADPEFNNPSGIFVHFYEWGWFGLLDALALGWAVGRSYAGWRSGNGFWCCIHAVLYVSVMEVMRTPNLFSGRNFVPVVLLIAIFHWFAKAPARAAPAAGGGADGDGNRCGVARGNRAADVDPVLSR</sequence>
<feature type="transmembrane region" description="Helical" evidence="1">
    <location>
        <begin position="242"/>
        <end position="260"/>
    </location>
</feature>
<accession>A0AA41EAK9</accession>
<feature type="transmembrane region" description="Helical" evidence="1">
    <location>
        <begin position="47"/>
        <end position="65"/>
    </location>
</feature>
<evidence type="ECO:0000313" key="2">
    <source>
        <dbReference type="EMBL" id="MBR8131460.1"/>
    </source>
</evidence>
<reference evidence="2" key="1">
    <citation type="submission" date="2021-04" db="EMBL/GenBank/DDBJ databases">
        <title>A collection of bacterial strains from the Burkholderia cepacia Research Laboratory and Repository.</title>
        <authorList>
            <person name="Lipuma J."/>
            <person name="Spilker T."/>
        </authorList>
    </citation>
    <scope>NUCLEOTIDE SEQUENCE</scope>
    <source>
        <strain evidence="2">AU36012</strain>
    </source>
</reference>
<feature type="transmembrane region" description="Helical" evidence="1">
    <location>
        <begin position="195"/>
        <end position="212"/>
    </location>
</feature>
<feature type="transmembrane region" description="Helical" evidence="1">
    <location>
        <begin position="118"/>
        <end position="144"/>
    </location>
</feature>
<gene>
    <name evidence="2" type="ORF">KDW93_21230</name>
</gene>
<protein>
    <submittedName>
        <fullName evidence="2">Oligosaccharide repeat unit polymerase</fullName>
    </submittedName>
</protein>
<dbReference type="RefSeq" id="WP_212080199.1">
    <property type="nucleotide sequence ID" value="NZ_JAGSVG010000020.1"/>
</dbReference>
<keyword evidence="1" id="KW-0812">Transmembrane</keyword>
<proteinExistence type="predicted"/>
<dbReference type="AlphaFoldDB" id="A0AA41EAK9"/>
<name>A0AA41EAK9_9BURK</name>
<dbReference type="Proteomes" id="UP000682266">
    <property type="component" value="Unassembled WGS sequence"/>
</dbReference>